<comment type="subcellular location">
    <subcellularLocation>
        <location evidence="1">Membrane</location>
    </subcellularLocation>
</comment>
<reference evidence="5" key="1">
    <citation type="journal article" date="2014" name="Front. Microbiol.">
        <title>High frequency of phylogenetically diverse reductive dehalogenase-homologous genes in deep subseafloor sedimentary metagenomes.</title>
        <authorList>
            <person name="Kawai M."/>
            <person name="Futagami T."/>
            <person name="Toyoda A."/>
            <person name="Takaki Y."/>
            <person name="Nishi S."/>
            <person name="Hori S."/>
            <person name="Arai W."/>
            <person name="Tsubouchi T."/>
            <person name="Morono Y."/>
            <person name="Uchiyama I."/>
            <person name="Ito T."/>
            <person name="Fujiyama A."/>
            <person name="Inagaki F."/>
            <person name="Takami H."/>
        </authorList>
    </citation>
    <scope>NUCLEOTIDE SEQUENCE</scope>
    <source>
        <strain evidence="5">Expedition CK06-06</strain>
    </source>
</reference>
<evidence type="ECO:0000256" key="2">
    <source>
        <dbReference type="ARBA" id="ARBA00022729"/>
    </source>
</evidence>
<evidence type="ECO:0000256" key="3">
    <source>
        <dbReference type="ARBA" id="ARBA00023136"/>
    </source>
</evidence>
<dbReference type="PANTHER" id="PTHR30332">
    <property type="entry name" value="PROBABLE GENERAL SECRETION PATHWAY PROTEIN D"/>
    <property type="match status" value="1"/>
</dbReference>
<evidence type="ECO:0000259" key="4">
    <source>
        <dbReference type="Pfam" id="PF00263"/>
    </source>
</evidence>
<dbReference type="GO" id="GO:0016020">
    <property type="term" value="C:membrane"/>
    <property type="evidence" value="ECO:0007669"/>
    <property type="project" value="UniProtKB-SubCell"/>
</dbReference>
<evidence type="ECO:0000256" key="1">
    <source>
        <dbReference type="ARBA" id="ARBA00004370"/>
    </source>
</evidence>
<feature type="domain" description="Type II/III secretion system secretin-like" evidence="4">
    <location>
        <begin position="81"/>
        <end position="245"/>
    </location>
</feature>
<keyword evidence="3" id="KW-0472">Membrane</keyword>
<dbReference type="GO" id="GO:0015627">
    <property type="term" value="C:type II protein secretion system complex"/>
    <property type="evidence" value="ECO:0007669"/>
    <property type="project" value="TreeGrafter"/>
</dbReference>
<dbReference type="InterPro" id="IPR050810">
    <property type="entry name" value="Bact_Secretion_Sys_Channel"/>
</dbReference>
<dbReference type="EMBL" id="BART01017139">
    <property type="protein sequence ID" value="GAG75215.1"/>
    <property type="molecule type" value="Genomic_DNA"/>
</dbReference>
<proteinExistence type="predicted"/>
<dbReference type="PRINTS" id="PR00811">
    <property type="entry name" value="BCTERIALGSPD"/>
</dbReference>
<dbReference type="PANTHER" id="PTHR30332:SF24">
    <property type="entry name" value="SECRETIN GSPD-RELATED"/>
    <property type="match status" value="1"/>
</dbReference>
<dbReference type="InterPro" id="IPR004845">
    <property type="entry name" value="T2SS_GspD_CS"/>
</dbReference>
<dbReference type="AlphaFoldDB" id="X0ZZD3"/>
<dbReference type="GO" id="GO:0009306">
    <property type="term" value="P:protein secretion"/>
    <property type="evidence" value="ECO:0007669"/>
    <property type="project" value="InterPro"/>
</dbReference>
<dbReference type="InterPro" id="IPR001775">
    <property type="entry name" value="GspD/PilQ"/>
</dbReference>
<keyword evidence="2" id="KW-0732">Signal</keyword>
<accession>X0ZZD3</accession>
<dbReference type="PROSITE" id="PS00875">
    <property type="entry name" value="T2SP_D"/>
    <property type="match status" value="1"/>
</dbReference>
<comment type="caution">
    <text evidence="5">The sequence shown here is derived from an EMBL/GenBank/DDBJ whole genome shotgun (WGS) entry which is preliminary data.</text>
</comment>
<dbReference type="PRINTS" id="PR01032">
    <property type="entry name" value="PHAGEIV"/>
</dbReference>
<name>X0ZZD3_9ZZZZ</name>
<evidence type="ECO:0000313" key="5">
    <source>
        <dbReference type="EMBL" id="GAG75215.1"/>
    </source>
</evidence>
<dbReference type="InterPro" id="IPR004846">
    <property type="entry name" value="T2SS/T3SS_dom"/>
</dbReference>
<organism evidence="5">
    <name type="scientific">marine sediment metagenome</name>
    <dbReference type="NCBI Taxonomy" id="412755"/>
    <lineage>
        <taxon>unclassified sequences</taxon>
        <taxon>metagenomes</taxon>
        <taxon>ecological metagenomes</taxon>
    </lineage>
</organism>
<feature type="non-terminal residue" evidence="5">
    <location>
        <position position="1"/>
    </location>
</feature>
<sequence>DKLEEIITEIRRADKTPEQIMIEVVIIDVQLDDDTEIGVNWDRLFQPKHDLAYTQTLIPNTLTTGANFNIIKSGISGTIRALQETRNVEILASPRVLVVSGQQAFIETTEEIPYIELTGTAEAGDEALTSTEFKEVGIILKVKATLIDDQKILMTIEPEQSINTGVLGLGNSTVPIVDKRRAGTTLLMEDGQVVVMGGLRRKETRLTKNKVPLFGDLPVIGFLFANNKEEVNHSELVVLISPHIYKGEPVPEDVMEKFNALKDRSILSLPKNNDDDDELLPVLKLLEEKIRR</sequence>
<protein>
    <recommendedName>
        <fullName evidence="4">Type II/III secretion system secretin-like domain-containing protein</fullName>
    </recommendedName>
</protein>
<dbReference type="Pfam" id="PF00263">
    <property type="entry name" value="Secretin"/>
    <property type="match status" value="1"/>
</dbReference>
<gene>
    <name evidence="5" type="ORF">S01H4_32718</name>
</gene>